<evidence type="ECO:0000256" key="1">
    <source>
        <dbReference type="ARBA" id="ARBA00023015"/>
    </source>
</evidence>
<gene>
    <name evidence="6" type="ORF">SAMN04488122_5042</name>
</gene>
<dbReference type="Proteomes" id="UP000199310">
    <property type="component" value="Unassembled WGS sequence"/>
</dbReference>
<reference evidence="7" key="1">
    <citation type="submission" date="2016-10" db="EMBL/GenBank/DDBJ databases">
        <authorList>
            <person name="Varghese N."/>
            <person name="Submissions S."/>
        </authorList>
    </citation>
    <scope>NUCLEOTIDE SEQUENCE [LARGE SCALE GENOMIC DNA]</scope>
    <source>
        <strain evidence="7">DSM 3695</strain>
    </source>
</reference>
<proteinExistence type="predicted"/>
<dbReference type="AlphaFoldDB" id="A0A1I0S954"/>
<organism evidence="6 7">
    <name type="scientific">Chitinophaga arvensicola</name>
    <dbReference type="NCBI Taxonomy" id="29529"/>
    <lineage>
        <taxon>Bacteria</taxon>
        <taxon>Pseudomonadati</taxon>
        <taxon>Bacteroidota</taxon>
        <taxon>Chitinophagia</taxon>
        <taxon>Chitinophagales</taxon>
        <taxon>Chitinophagaceae</taxon>
        <taxon>Chitinophaga</taxon>
    </lineage>
</organism>
<dbReference type="Gene3D" id="1.10.357.10">
    <property type="entry name" value="Tetracycline Repressor, domain 2"/>
    <property type="match status" value="1"/>
</dbReference>
<evidence type="ECO:0000313" key="7">
    <source>
        <dbReference type="Proteomes" id="UP000199310"/>
    </source>
</evidence>
<keyword evidence="7" id="KW-1185">Reference proteome</keyword>
<name>A0A1I0S954_9BACT</name>
<dbReference type="InterPro" id="IPR009057">
    <property type="entry name" value="Homeodomain-like_sf"/>
</dbReference>
<keyword evidence="1" id="KW-0805">Transcription regulation</keyword>
<dbReference type="RefSeq" id="WP_089899428.1">
    <property type="nucleotide sequence ID" value="NZ_FOJG01000002.1"/>
</dbReference>
<evidence type="ECO:0000259" key="5">
    <source>
        <dbReference type="PROSITE" id="PS50977"/>
    </source>
</evidence>
<keyword evidence="2 4" id="KW-0238">DNA-binding</keyword>
<dbReference type="InterPro" id="IPR001647">
    <property type="entry name" value="HTH_TetR"/>
</dbReference>
<dbReference type="PANTHER" id="PTHR47506:SF3">
    <property type="entry name" value="HTH-TYPE TRANSCRIPTIONAL REGULATOR LMRA"/>
    <property type="match status" value="1"/>
</dbReference>
<accession>A0A1I0S954</accession>
<dbReference type="Pfam" id="PF16925">
    <property type="entry name" value="TetR_C_13"/>
    <property type="match status" value="1"/>
</dbReference>
<dbReference type="EMBL" id="FOJG01000002">
    <property type="protein sequence ID" value="SEW52702.1"/>
    <property type="molecule type" value="Genomic_DNA"/>
</dbReference>
<evidence type="ECO:0000313" key="6">
    <source>
        <dbReference type="EMBL" id="SEW52702.1"/>
    </source>
</evidence>
<dbReference type="InterPro" id="IPR011075">
    <property type="entry name" value="TetR_C"/>
</dbReference>
<dbReference type="GO" id="GO:0003677">
    <property type="term" value="F:DNA binding"/>
    <property type="evidence" value="ECO:0007669"/>
    <property type="project" value="UniProtKB-UniRule"/>
</dbReference>
<dbReference type="PRINTS" id="PR00455">
    <property type="entry name" value="HTHTETR"/>
</dbReference>
<feature type="DNA-binding region" description="H-T-H motif" evidence="4">
    <location>
        <begin position="28"/>
        <end position="47"/>
    </location>
</feature>
<dbReference type="OrthoDB" id="9798857at2"/>
<sequence length="195" mass="21574">MTKAEKTRQLIIEQAAPIFNTKGIAATAMSDIMEATGLAKGSLYVHFQNKEELSEAVVAYNLEKLSSKVMAVVNRADSAHDKLLAYMEILSHPLTPPVKGGCPMINFGAEADDNFPAIRRKVNKSLDTAQQMIVDIIEYGIARKEFKASWNAPEFATKMFAMIEGGIILCRAAGSNNKMKIINQILKKEIEEQLR</sequence>
<dbReference type="PROSITE" id="PS50977">
    <property type="entry name" value="HTH_TETR_2"/>
    <property type="match status" value="1"/>
</dbReference>
<evidence type="ECO:0000256" key="4">
    <source>
        <dbReference type="PROSITE-ProRule" id="PRU00335"/>
    </source>
</evidence>
<keyword evidence="3" id="KW-0804">Transcription</keyword>
<dbReference type="InterPro" id="IPR036271">
    <property type="entry name" value="Tet_transcr_reg_TetR-rel_C_sf"/>
</dbReference>
<evidence type="ECO:0000256" key="3">
    <source>
        <dbReference type="ARBA" id="ARBA00023163"/>
    </source>
</evidence>
<evidence type="ECO:0000256" key="2">
    <source>
        <dbReference type="ARBA" id="ARBA00023125"/>
    </source>
</evidence>
<dbReference type="SUPFAM" id="SSF48498">
    <property type="entry name" value="Tetracyclin repressor-like, C-terminal domain"/>
    <property type="match status" value="1"/>
</dbReference>
<feature type="domain" description="HTH tetR-type" evidence="5">
    <location>
        <begin position="5"/>
        <end position="65"/>
    </location>
</feature>
<dbReference type="Pfam" id="PF00440">
    <property type="entry name" value="TetR_N"/>
    <property type="match status" value="1"/>
</dbReference>
<dbReference type="SUPFAM" id="SSF46689">
    <property type="entry name" value="Homeodomain-like"/>
    <property type="match status" value="1"/>
</dbReference>
<dbReference type="STRING" id="29529.SAMN04488122_5042"/>
<dbReference type="PANTHER" id="PTHR47506">
    <property type="entry name" value="TRANSCRIPTIONAL REGULATORY PROTEIN"/>
    <property type="match status" value="1"/>
</dbReference>
<protein>
    <submittedName>
        <fullName evidence="6">DNA-binding transcriptional regulator, AcrR family</fullName>
    </submittedName>
</protein>